<feature type="region of interest" description="Disordered" evidence="10">
    <location>
        <begin position="1"/>
        <end position="26"/>
    </location>
</feature>
<feature type="domain" description="Phosphoribosyltransferase" evidence="11">
    <location>
        <begin position="39"/>
        <end position="239"/>
    </location>
</feature>
<keyword evidence="8" id="KW-0547">Nucleotide-binding</keyword>
<dbReference type="Proteomes" id="UP000799764">
    <property type="component" value="Unassembled WGS sequence"/>
</dbReference>
<reference evidence="12" key="1">
    <citation type="journal article" date="2020" name="Stud. Mycol.">
        <title>101 Dothideomycetes genomes: a test case for predicting lifestyles and emergence of pathogens.</title>
        <authorList>
            <person name="Haridas S."/>
            <person name="Albert R."/>
            <person name="Binder M."/>
            <person name="Bloem J."/>
            <person name="Labutti K."/>
            <person name="Salamov A."/>
            <person name="Andreopoulos B."/>
            <person name="Baker S."/>
            <person name="Barry K."/>
            <person name="Bills G."/>
            <person name="Bluhm B."/>
            <person name="Cannon C."/>
            <person name="Castanera R."/>
            <person name="Culley D."/>
            <person name="Daum C."/>
            <person name="Ezra D."/>
            <person name="Gonzalez J."/>
            <person name="Henrissat B."/>
            <person name="Kuo A."/>
            <person name="Liang C."/>
            <person name="Lipzen A."/>
            <person name="Lutzoni F."/>
            <person name="Magnuson J."/>
            <person name="Mondo S."/>
            <person name="Nolan M."/>
            <person name="Ohm R."/>
            <person name="Pangilinan J."/>
            <person name="Park H.-J."/>
            <person name="Ramirez L."/>
            <person name="Alfaro M."/>
            <person name="Sun H."/>
            <person name="Tritt A."/>
            <person name="Yoshinaga Y."/>
            <person name="Zwiers L.-H."/>
            <person name="Turgeon B."/>
            <person name="Goodwin S."/>
            <person name="Spatafora J."/>
            <person name="Crous P."/>
            <person name="Grigoriev I."/>
        </authorList>
    </citation>
    <scope>NUCLEOTIDE SEQUENCE</scope>
    <source>
        <strain evidence="12">CBS 690.94</strain>
    </source>
</reference>
<dbReference type="Pfam" id="PF14681">
    <property type="entry name" value="UPRTase"/>
    <property type="match status" value="1"/>
</dbReference>
<evidence type="ECO:0000256" key="1">
    <source>
        <dbReference type="ARBA" id="ARBA00001946"/>
    </source>
</evidence>
<evidence type="ECO:0000256" key="2">
    <source>
        <dbReference type="ARBA" id="ARBA00005180"/>
    </source>
</evidence>
<comment type="cofactor">
    <cofactor evidence="1">
        <name>Mg(2+)</name>
        <dbReference type="ChEBI" id="CHEBI:18420"/>
    </cofactor>
</comment>
<evidence type="ECO:0000256" key="9">
    <source>
        <dbReference type="ARBA" id="ARBA00023134"/>
    </source>
</evidence>
<evidence type="ECO:0000259" key="11">
    <source>
        <dbReference type="Pfam" id="PF14681"/>
    </source>
</evidence>
<gene>
    <name evidence="12" type="ORF">P171DRAFT_384983</name>
</gene>
<dbReference type="OrthoDB" id="106623at2759"/>
<dbReference type="EMBL" id="MU001498">
    <property type="protein sequence ID" value="KAF2446217.1"/>
    <property type="molecule type" value="Genomic_DNA"/>
</dbReference>
<proteinExistence type="inferred from homology"/>
<keyword evidence="6 12" id="KW-0328">Glycosyltransferase</keyword>
<sequence length="241" mass="27070">MTSESQPPSQPLGLREDTQRPTATVSKPIPQDNVFILEQTPQLIALLTMIRDKNTGRADFIFYSNRIIRLLVEEGLNHLPVVGHEISTPVGRHYDGVKFEGKICGVSIMRAGESMEQGLRDCCRSVRIGKILIQRDEETSKPKLYYDKLPEDIPDRWVLLLDPMLATGGSALMAVEVLKNRGVPEDHILFLNLIASPEGIKKFADEYPKVRVVTAFVDQGLDEKNYIVPGLGDFGDRFYTM</sequence>
<protein>
    <recommendedName>
        <fullName evidence="4">uracil phosphoribosyltransferase</fullName>
        <ecNumber evidence="4">2.4.2.9</ecNumber>
    </recommendedName>
</protein>
<keyword evidence="7" id="KW-0808">Transferase</keyword>
<evidence type="ECO:0000256" key="10">
    <source>
        <dbReference type="SAM" id="MobiDB-lite"/>
    </source>
</evidence>
<evidence type="ECO:0000256" key="7">
    <source>
        <dbReference type="ARBA" id="ARBA00022679"/>
    </source>
</evidence>
<evidence type="ECO:0000256" key="8">
    <source>
        <dbReference type="ARBA" id="ARBA00022741"/>
    </source>
</evidence>
<dbReference type="SUPFAM" id="SSF53271">
    <property type="entry name" value="PRTase-like"/>
    <property type="match status" value="1"/>
</dbReference>
<dbReference type="CDD" id="cd06223">
    <property type="entry name" value="PRTases_typeI"/>
    <property type="match status" value="1"/>
</dbReference>
<evidence type="ECO:0000313" key="12">
    <source>
        <dbReference type="EMBL" id="KAF2446217.1"/>
    </source>
</evidence>
<evidence type="ECO:0000256" key="3">
    <source>
        <dbReference type="ARBA" id="ARBA00009516"/>
    </source>
</evidence>
<organism evidence="12 13">
    <name type="scientific">Karstenula rhodostoma CBS 690.94</name>
    <dbReference type="NCBI Taxonomy" id="1392251"/>
    <lineage>
        <taxon>Eukaryota</taxon>
        <taxon>Fungi</taxon>
        <taxon>Dikarya</taxon>
        <taxon>Ascomycota</taxon>
        <taxon>Pezizomycotina</taxon>
        <taxon>Dothideomycetes</taxon>
        <taxon>Pleosporomycetidae</taxon>
        <taxon>Pleosporales</taxon>
        <taxon>Massarineae</taxon>
        <taxon>Didymosphaeriaceae</taxon>
        <taxon>Karstenula</taxon>
    </lineage>
</organism>
<comment type="caution">
    <text evidence="12">The sequence shown here is derived from an EMBL/GenBank/DDBJ whole genome shotgun (WGS) entry which is preliminary data.</text>
</comment>
<accession>A0A9P4PLM2</accession>
<dbReference type="InterPro" id="IPR000836">
    <property type="entry name" value="PRTase_dom"/>
</dbReference>
<comment type="pathway">
    <text evidence="2">Pyrimidine metabolism; UMP biosynthesis via salvage pathway; UMP from uracil: step 1/1.</text>
</comment>
<dbReference type="EC" id="2.4.2.9" evidence="4"/>
<comment type="similarity">
    <text evidence="3">Belongs to the UPRTase family.</text>
</comment>
<keyword evidence="13" id="KW-1185">Reference proteome</keyword>
<evidence type="ECO:0000313" key="13">
    <source>
        <dbReference type="Proteomes" id="UP000799764"/>
    </source>
</evidence>
<keyword evidence="5" id="KW-0021">Allosteric enzyme</keyword>
<dbReference type="NCBIfam" id="NF001097">
    <property type="entry name" value="PRK00129.1"/>
    <property type="match status" value="1"/>
</dbReference>
<dbReference type="InterPro" id="IPR029057">
    <property type="entry name" value="PRTase-like"/>
</dbReference>
<dbReference type="GO" id="GO:0004845">
    <property type="term" value="F:uracil phosphoribosyltransferase activity"/>
    <property type="evidence" value="ECO:0007669"/>
    <property type="project" value="UniProtKB-EC"/>
</dbReference>
<evidence type="ECO:0000256" key="6">
    <source>
        <dbReference type="ARBA" id="ARBA00022676"/>
    </source>
</evidence>
<dbReference type="GO" id="GO:0005525">
    <property type="term" value="F:GTP binding"/>
    <property type="evidence" value="ECO:0007669"/>
    <property type="project" value="UniProtKB-KW"/>
</dbReference>
<dbReference type="AlphaFoldDB" id="A0A9P4PLM2"/>
<dbReference type="Gene3D" id="3.40.50.2020">
    <property type="match status" value="1"/>
</dbReference>
<evidence type="ECO:0000256" key="5">
    <source>
        <dbReference type="ARBA" id="ARBA00022533"/>
    </source>
</evidence>
<evidence type="ECO:0000256" key="4">
    <source>
        <dbReference type="ARBA" id="ARBA00011894"/>
    </source>
</evidence>
<dbReference type="FunFam" id="3.40.50.2020:FF:000023">
    <property type="entry name" value="Probable uracil phosphoribosyltransferase"/>
    <property type="match status" value="1"/>
</dbReference>
<name>A0A9P4PLM2_9PLEO</name>
<dbReference type="GO" id="GO:0008655">
    <property type="term" value="P:pyrimidine-containing compound salvage"/>
    <property type="evidence" value="ECO:0007669"/>
    <property type="project" value="UniProtKB-ARBA"/>
</dbReference>
<keyword evidence="9" id="KW-0342">GTP-binding</keyword>